<dbReference type="EMBL" id="OV725080">
    <property type="protein sequence ID" value="CAH1397930.1"/>
    <property type="molecule type" value="Genomic_DNA"/>
</dbReference>
<sequence length="213" mass="24412">MIIGAIWDQSTNTWRRKTNKELLTETGQSISHDMKARRLRWTGHVARSNPSGSLYITMNASIEGRRPQLNIAITRTGNKPEDTAGLNTQRMEALTPITVDRKRGAMGELSIDYTSTSNFPILLTLARAKSKLILNKRCLTYKFSNVNNHRTVQWMVKAKDKQKFTAAEAEEGGALNQRTAWRWYLEVEIRRWKGRRAPGRPLMDIDQILQETV</sequence>
<gene>
    <name evidence="1" type="ORF">NEZAVI_LOCUS7675</name>
</gene>
<protein>
    <submittedName>
        <fullName evidence="1">Uncharacterized protein</fullName>
    </submittedName>
</protein>
<reference evidence="1" key="1">
    <citation type="submission" date="2022-01" db="EMBL/GenBank/DDBJ databases">
        <authorList>
            <person name="King R."/>
        </authorList>
    </citation>
    <scope>NUCLEOTIDE SEQUENCE</scope>
</reference>
<keyword evidence="2" id="KW-1185">Reference proteome</keyword>
<organism evidence="1 2">
    <name type="scientific">Nezara viridula</name>
    <name type="common">Southern green stink bug</name>
    <name type="synonym">Cimex viridulus</name>
    <dbReference type="NCBI Taxonomy" id="85310"/>
    <lineage>
        <taxon>Eukaryota</taxon>
        <taxon>Metazoa</taxon>
        <taxon>Ecdysozoa</taxon>
        <taxon>Arthropoda</taxon>
        <taxon>Hexapoda</taxon>
        <taxon>Insecta</taxon>
        <taxon>Pterygota</taxon>
        <taxon>Neoptera</taxon>
        <taxon>Paraneoptera</taxon>
        <taxon>Hemiptera</taxon>
        <taxon>Heteroptera</taxon>
        <taxon>Panheteroptera</taxon>
        <taxon>Pentatomomorpha</taxon>
        <taxon>Pentatomoidea</taxon>
        <taxon>Pentatomidae</taxon>
        <taxon>Pentatominae</taxon>
        <taxon>Nezara</taxon>
    </lineage>
</organism>
<dbReference type="AlphaFoldDB" id="A0A9P0MLR7"/>
<proteinExistence type="predicted"/>
<evidence type="ECO:0000313" key="1">
    <source>
        <dbReference type="EMBL" id="CAH1397930.1"/>
    </source>
</evidence>
<dbReference type="Proteomes" id="UP001152798">
    <property type="component" value="Chromosome 4"/>
</dbReference>
<accession>A0A9P0MLR7</accession>
<evidence type="ECO:0000313" key="2">
    <source>
        <dbReference type="Proteomes" id="UP001152798"/>
    </source>
</evidence>
<name>A0A9P0MLR7_NEZVI</name>